<reference evidence="3" key="1">
    <citation type="submission" date="2021-01" db="EMBL/GenBank/DDBJ databases">
        <authorList>
            <consortium name="Aspergillus luchuensis mut. kawachii IFO 4304 genome sequencing consortium"/>
            <person name="Kazuki M."/>
            <person name="Futagami T."/>
        </authorList>
    </citation>
    <scope>NUCLEOTIDE SEQUENCE</scope>
    <source>
        <strain evidence="3">IFO 4308</strain>
    </source>
</reference>
<dbReference type="Gene3D" id="3.90.1300.10">
    <property type="entry name" value="Amidase signature (AS) domain"/>
    <property type="match status" value="1"/>
</dbReference>
<dbReference type="Proteomes" id="UP000661280">
    <property type="component" value="Chromosome 4"/>
</dbReference>
<dbReference type="InterPro" id="IPR036928">
    <property type="entry name" value="AS_sf"/>
</dbReference>
<evidence type="ECO:0000313" key="3">
    <source>
        <dbReference type="EMBL" id="BCR99408.1"/>
    </source>
</evidence>
<dbReference type="InterPro" id="IPR023631">
    <property type="entry name" value="Amidase_dom"/>
</dbReference>
<sequence>MLLDWRYWVFATLFMLHCLMLADAASHGAKECRIPRLVEATAEQLQEGLKKGCFDSVDLAYTARINEIDVHFGTILELNPDALSIAKQLDHERNQGHIRGPLHGLPVLLKDIIGTKDDMQTAGIIPSFGSDLISH</sequence>
<dbReference type="KEGG" id="aluc:AKAW2_41091S"/>
<dbReference type="GeneID" id="64960730"/>
<dbReference type="PANTHER" id="PTHR42678">
    <property type="entry name" value="AMIDASE"/>
    <property type="match status" value="1"/>
</dbReference>
<dbReference type="EMBL" id="AP024428">
    <property type="protein sequence ID" value="BCR99408.1"/>
    <property type="molecule type" value="Genomic_DNA"/>
</dbReference>
<keyword evidence="1" id="KW-0732">Signal</keyword>
<feature type="chain" id="PRO_5030906910" description="Amidase domain-containing protein" evidence="1">
    <location>
        <begin position="25"/>
        <end position="135"/>
    </location>
</feature>
<dbReference type="SUPFAM" id="SSF75304">
    <property type="entry name" value="Amidase signature (AS) enzymes"/>
    <property type="match status" value="1"/>
</dbReference>
<gene>
    <name evidence="3" type="ORF">AKAW2_41091S</name>
</gene>
<dbReference type="PANTHER" id="PTHR42678:SF34">
    <property type="entry name" value="OS04G0183300 PROTEIN"/>
    <property type="match status" value="1"/>
</dbReference>
<reference evidence="3" key="2">
    <citation type="submission" date="2021-02" db="EMBL/GenBank/DDBJ databases">
        <title>Aspergillus luchuensis mut. kawachii IFO 4304 genome sequence.</title>
        <authorList>
            <person name="Mori K."/>
            <person name="Kadooka C."/>
            <person name="Goto M."/>
            <person name="Futagami T."/>
        </authorList>
    </citation>
    <scope>NUCLEOTIDE SEQUENCE</scope>
    <source>
        <strain evidence="3">IFO 4308</strain>
    </source>
</reference>
<evidence type="ECO:0000313" key="4">
    <source>
        <dbReference type="Proteomes" id="UP000661280"/>
    </source>
</evidence>
<dbReference type="RefSeq" id="XP_041543171.1">
    <property type="nucleotide sequence ID" value="XM_041689492.1"/>
</dbReference>
<organism evidence="3 4">
    <name type="scientific">Aspergillus kawachii</name>
    <name type="common">White koji mold</name>
    <name type="synonym">Aspergillus awamori var. kawachi</name>
    <dbReference type="NCBI Taxonomy" id="1069201"/>
    <lineage>
        <taxon>Eukaryota</taxon>
        <taxon>Fungi</taxon>
        <taxon>Dikarya</taxon>
        <taxon>Ascomycota</taxon>
        <taxon>Pezizomycotina</taxon>
        <taxon>Eurotiomycetes</taxon>
        <taxon>Eurotiomycetidae</taxon>
        <taxon>Eurotiales</taxon>
        <taxon>Aspergillaceae</taxon>
        <taxon>Aspergillus</taxon>
        <taxon>Aspergillus subgen. Circumdati</taxon>
    </lineage>
</organism>
<evidence type="ECO:0000259" key="2">
    <source>
        <dbReference type="Pfam" id="PF01425"/>
    </source>
</evidence>
<dbReference type="AlphaFoldDB" id="A0A7R7ZYE4"/>
<name>A0A7R7ZYE4_ASPKA</name>
<dbReference type="OrthoDB" id="566138at2759"/>
<feature type="domain" description="Amidase" evidence="2">
    <location>
        <begin position="60"/>
        <end position="124"/>
    </location>
</feature>
<dbReference type="Pfam" id="PF01425">
    <property type="entry name" value="Amidase"/>
    <property type="match status" value="1"/>
</dbReference>
<keyword evidence="4" id="KW-1185">Reference proteome</keyword>
<evidence type="ECO:0000256" key="1">
    <source>
        <dbReference type="SAM" id="SignalP"/>
    </source>
</evidence>
<accession>A0A7R7ZYE4</accession>
<protein>
    <recommendedName>
        <fullName evidence="2">Amidase domain-containing protein</fullName>
    </recommendedName>
</protein>
<proteinExistence type="predicted"/>
<feature type="signal peptide" evidence="1">
    <location>
        <begin position="1"/>
        <end position="24"/>
    </location>
</feature>